<gene>
    <name evidence="1" type="primary">125</name>
    <name evidence="1" type="ORF">SEA_NEVILLE_125</name>
</gene>
<dbReference type="CDD" id="cd00085">
    <property type="entry name" value="HNHc"/>
    <property type="match status" value="1"/>
</dbReference>
<dbReference type="InterPro" id="IPR003615">
    <property type="entry name" value="HNH_nuc"/>
</dbReference>
<proteinExistence type="predicted"/>
<keyword evidence="1" id="KW-0255">Endonuclease</keyword>
<dbReference type="GO" id="GO:0004519">
    <property type="term" value="F:endonuclease activity"/>
    <property type="evidence" value="ECO:0007669"/>
    <property type="project" value="UniProtKB-KW"/>
</dbReference>
<evidence type="ECO:0000313" key="1">
    <source>
        <dbReference type="EMBL" id="AXQ64481.1"/>
    </source>
</evidence>
<dbReference type="GeneID" id="70080490"/>
<dbReference type="Proteomes" id="UP000261731">
    <property type="component" value="Segment"/>
</dbReference>
<reference evidence="1 2" key="1">
    <citation type="submission" date="2018-07" db="EMBL/GenBank/DDBJ databases">
        <authorList>
            <person name="Bragdon E."/>
            <person name="Orellana H."/>
            <person name="Sterchele H."/>
            <person name="Molloy S.D."/>
            <person name="Garlena R.A."/>
            <person name="Russell D.A."/>
            <person name="Pope W.H."/>
            <person name="Jacobs-Sera D."/>
            <person name="Hatfull G.F."/>
        </authorList>
    </citation>
    <scope>NUCLEOTIDE SEQUENCE [LARGE SCALE GENOMIC DNA]</scope>
</reference>
<keyword evidence="1" id="KW-0540">Nuclease</keyword>
<name>A0A385DYH2_9CAUD</name>
<keyword evidence="1" id="KW-0378">Hydrolase</keyword>
<dbReference type="RefSeq" id="YP_010245974.1">
    <property type="nucleotide sequence ID" value="NC_060131.1"/>
</dbReference>
<protein>
    <submittedName>
        <fullName evidence="1">HNH endonuclease</fullName>
    </submittedName>
</protein>
<evidence type="ECO:0000313" key="2">
    <source>
        <dbReference type="Proteomes" id="UP000261731"/>
    </source>
</evidence>
<organism evidence="1 2">
    <name type="scientific">Gordonia phage Neville</name>
    <dbReference type="NCBI Taxonomy" id="2301693"/>
    <lineage>
        <taxon>Viruses</taxon>
        <taxon>Duplodnaviria</taxon>
        <taxon>Heunggongvirae</taxon>
        <taxon>Uroviricota</taxon>
        <taxon>Caudoviricetes</taxon>
        <taxon>Deeyouvirinae</taxon>
        <taxon>Nevillevirus</taxon>
        <taxon>Nevillevirus neville</taxon>
    </lineage>
</organism>
<dbReference type="KEGG" id="vg:70080490"/>
<dbReference type="EMBL" id="MH651182">
    <property type="protein sequence ID" value="AXQ64481.1"/>
    <property type="molecule type" value="Genomic_DNA"/>
</dbReference>
<dbReference type="Gene3D" id="1.10.30.50">
    <property type="match status" value="1"/>
</dbReference>
<keyword evidence="2" id="KW-1185">Reference proteome</keyword>
<sequence length="109" mass="12116">MGKYKGRSGRPYRTARSRFRKKCEQAKAPCALCGGDIDYALTGKQDWAWSLDHIIPVSVLKLENPNHRLLESPSNFQAAHFICNLRKQAGGFVERVTGPAPNASSGDWL</sequence>
<accession>A0A385DYH2</accession>